<protein>
    <submittedName>
        <fullName evidence="1">Uncharacterized protein</fullName>
    </submittedName>
</protein>
<accession>A0AAU6VZA7</accession>
<evidence type="ECO:0000313" key="1">
    <source>
        <dbReference type="EMBL" id="XAI69722.1"/>
    </source>
</evidence>
<sequence>MKKEEAQAPVDDRKHIFMLSAQAYFHLESAPDDVQGVHMNVVMIQAEQKITAPDLGKAQAQVAGQLRARYKDPISVVDVVFNAASYMGHMTPAEWAGTTPEQLAQGMEDAKKVIGEIAAGIKQ</sequence>
<proteinExistence type="predicted"/>
<dbReference type="EMBL" id="PP179312">
    <property type="protein sequence ID" value="XAI69722.1"/>
    <property type="molecule type" value="Genomic_DNA"/>
</dbReference>
<organism evidence="1">
    <name type="scientific">Pseudomonas phage Arace01</name>
    <dbReference type="NCBI Taxonomy" id="3138526"/>
    <lineage>
        <taxon>Viruses</taxon>
    </lineage>
</organism>
<name>A0AAU6VZA7_9VIRU</name>
<gene>
    <name evidence="1" type="ORF">Arace01_00054</name>
</gene>
<reference evidence="1" key="1">
    <citation type="journal article" date="2024" name="J. Gen. Virol.">
        <title>Novel phages of Pseudomonas syringae unveil numerous potential auxiliary metabolic genes.</title>
        <authorList>
            <person name="Feltin C."/>
            <person name="Garneau J.R."/>
            <person name="Morris C.E."/>
            <person name="Berard A."/>
            <person name="Torres-Barcelo C."/>
        </authorList>
    </citation>
    <scope>NUCLEOTIDE SEQUENCE</scope>
</reference>